<dbReference type="NCBIfam" id="TIGR01733">
    <property type="entry name" value="AA-adenyl-dom"/>
    <property type="match status" value="1"/>
</dbReference>
<keyword evidence="2" id="KW-0596">Phosphopantetheine</keyword>
<dbReference type="InterPro" id="IPR025110">
    <property type="entry name" value="AMP-bd_C"/>
</dbReference>
<dbReference type="PANTHER" id="PTHR45527:SF1">
    <property type="entry name" value="FATTY ACID SYNTHASE"/>
    <property type="match status" value="1"/>
</dbReference>
<dbReference type="PROSITE" id="PS50075">
    <property type="entry name" value="CARRIER"/>
    <property type="match status" value="1"/>
</dbReference>
<dbReference type="Gene3D" id="2.30.38.10">
    <property type="entry name" value="Luciferase, Domain 3"/>
    <property type="match status" value="1"/>
</dbReference>
<dbReference type="PROSITE" id="PS00012">
    <property type="entry name" value="PHOSPHOPANTETHEINE"/>
    <property type="match status" value="1"/>
</dbReference>
<dbReference type="InterPro" id="IPR010071">
    <property type="entry name" value="AA_adenyl_dom"/>
</dbReference>
<gene>
    <name evidence="5" type="ORF">ACFVZC_38215</name>
</gene>
<evidence type="ECO:0000256" key="2">
    <source>
        <dbReference type="ARBA" id="ARBA00022450"/>
    </source>
</evidence>
<dbReference type="Gene3D" id="3.30.300.30">
    <property type="match status" value="1"/>
</dbReference>
<dbReference type="Gene3D" id="3.40.50.980">
    <property type="match status" value="2"/>
</dbReference>
<accession>A0ABW6QIS2</accession>
<evidence type="ECO:0000259" key="4">
    <source>
        <dbReference type="PROSITE" id="PS50075"/>
    </source>
</evidence>
<dbReference type="Pfam" id="PF13193">
    <property type="entry name" value="AMP-binding_C"/>
    <property type="match status" value="1"/>
</dbReference>
<feature type="domain" description="Carrier" evidence="4">
    <location>
        <begin position="1035"/>
        <end position="1109"/>
    </location>
</feature>
<dbReference type="SMART" id="SM00823">
    <property type="entry name" value="PKS_PP"/>
    <property type="match status" value="1"/>
</dbReference>
<keyword evidence="3" id="KW-0597">Phosphoprotein</keyword>
<dbReference type="PANTHER" id="PTHR45527">
    <property type="entry name" value="NONRIBOSOMAL PEPTIDE SYNTHETASE"/>
    <property type="match status" value="1"/>
</dbReference>
<organism evidence="5 6">
    <name type="scientific">Streptomyces marokkonensis</name>
    <dbReference type="NCBI Taxonomy" id="324855"/>
    <lineage>
        <taxon>Bacteria</taxon>
        <taxon>Bacillati</taxon>
        <taxon>Actinomycetota</taxon>
        <taxon>Actinomycetes</taxon>
        <taxon>Kitasatosporales</taxon>
        <taxon>Streptomycetaceae</taxon>
        <taxon>Streptomyces</taxon>
    </lineage>
</organism>
<name>A0ABW6QIS2_9ACTN</name>
<dbReference type="PROSITE" id="PS00455">
    <property type="entry name" value="AMP_BINDING"/>
    <property type="match status" value="1"/>
</dbReference>
<sequence length="1143" mass="126200">MNPELELLNDLRSAGVLLWAKGEDRLGFSFPQDTGFPQPLKDRVSRGKRELLRILELNRVDSEERARRTTHWKLPDAAHERTLLSVQRGMYLQSRIDALGHTYTIPLFVELTGTDADAAERSVRALLAAEPILRMRVRDDLSYEVLPADAFTVARTSVTTDHLDALREDRACTAFPLTDGQLIRPEVFKVNGTGTVVVGLTHHHMLSDAYSAELLVHRLLTLHEKPDGGTPGDDGPAPDYFDLVAQQRIELAGPECAAARDRLARRLAAAGKPRLGRDAARGADNRAVTLRRTLDPGSHRALTDLAARHKVSRYALLFTGLYHTLSSFTGGQDDFAVALTVANRPPAFQSAIGPFVNTLPLIPEYRGGDSFLDNARRVNEAVVDLNQHHQLNIDMLTDALPGGAADLADTLPVLFTLHNYTPVEAPPTALGHRVLPYEDLAEKFGISVIAKESDDGVDFTVTYAEARYDRELIEALCDTYLTVLRSAVATPDATIDRLELVPPETLRRMAEWNATERDHGPVRTAVEMFELQAWRTPDATAVVHAGRRLTYRQLDERANRLAQLLLHRYEVKPGCLICLRLDRGEHMLVTVLGVLKAGCAYVPVDTDTPHERLRFILADTRSPLLLTDVRNRPDCAAADPGVPVVAVDEEPDAADLPRHAPGLPLTSSDLAYVIYTSGTTGRPKGVLCEHGGLVNRIQWMNRMFPLSPDDRVLQKTPYVFDVSVWELLWAVWYGAAVVFAEPGAHKDPYALTELIERERVTVVHFVPSMFAVFLEAADGAAGAPALSGLRLVFCSGEELKPAQVRDAHRLLPGARLHNLYGPTEASIDVLHHPCADPDPDTVPIGTPVDNTQVYVLNAARRPLPVHAVGELYLGGVQLAHGYLNRPELTAERFVPNPFGEGRLYRTGDLVRQRSDGSIEYLGRDDFQVKIRGYRIELGEIEAALTRCPGVRQAVALVRHTDPHHPYLVGYYVADHPLDEAALTRNLHETLPPYMVPGALVHLAELPVTVNGKLDRRALPDPELPHTAEERLAPRTPLEERVRDLWADCLGLRPADLGVRDDVRRLGMDSIVAIRVASRLRKELGVTLAVRDIFSLLTVEQVAALAETEMETETAADVAVVAEQGVLSGEVPLLPVQEWFFGRG</sequence>
<dbReference type="CDD" id="cd05930">
    <property type="entry name" value="A_NRPS"/>
    <property type="match status" value="1"/>
</dbReference>
<dbReference type="RefSeq" id="WP_388242213.1">
    <property type="nucleotide sequence ID" value="NZ_JBHVZQ010000103.1"/>
</dbReference>
<dbReference type="SUPFAM" id="SSF56801">
    <property type="entry name" value="Acetyl-CoA synthetase-like"/>
    <property type="match status" value="1"/>
</dbReference>
<reference evidence="5 6" key="1">
    <citation type="submission" date="2024-09" db="EMBL/GenBank/DDBJ databases">
        <title>The Natural Products Discovery Center: Release of the First 8490 Sequenced Strains for Exploring Actinobacteria Biosynthetic Diversity.</title>
        <authorList>
            <person name="Kalkreuter E."/>
            <person name="Kautsar S.A."/>
            <person name="Yang D."/>
            <person name="Bader C.D."/>
            <person name="Teijaro C.N."/>
            <person name="Fluegel L."/>
            <person name="Davis C.M."/>
            <person name="Simpson J.R."/>
            <person name="Lauterbach L."/>
            <person name="Steele A.D."/>
            <person name="Gui C."/>
            <person name="Meng S."/>
            <person name="Li G."/>
            <person name="Viehrig K."/>
            <person name="Ye F."/>
            <person name="Su P."/>
            <person name="Kiefer A.F."/>
            <person name="Nichols A."/>
            <person name="Cepeda A.J."/>
            <person name="Yan W."/>
            <person name="Fan B."/>
            <person name="Jiang Y."/>
            <person name="Adhikari A."/>
            <person name="Zheng C.-J."/>
            <person name="Schuster L."/>
            <person name="Cowan T.M."/>
            <person name="Smanski M.J."/>
            <person name="Chevrette M.G."/>
            <person name="De Carvalho L.P.S."/>
            <person name="Shen B."/>
        </authorList>
    </citation>
    <scope>NUCLEOTIDE SEQUENCE [LARGE SCALE GENOMIC DNA]</scope>
    <source>
        <strain evidence="5 6">NPDC058328</strain>
    </source>
</reference>
<dbReference type="Gene3D" id="3.30.559.10">
    <property type="entry name" value="Chloramphenicol acetyltransferase-like domain"/>
    <property type="match status" value="1"/>
</dbReference>
<dbReference type="InterPro" id="IPR023213">
    <property type="entry name" value="CAT-like_dom_sf"/>
</dbReference>
<dbReference type="Gene3D" id="3.30.559.30">
    <property type="entry name" value="Nonribosomal peptide synthetase, condensation domain"/>
    <property type="match status" value="1"/>
</dbReference>
<dbReference type="Pfam" id="PF00501">
    <property type="entry name" value="AMP-binding"/>
    <property type="match status" value="1"/>
</dbReference>
<protein>
    <submittedName>
        <fullName evidence="5">Amino acid adenylation domain-containing protein</fullName>
    </submittedName>
</protein>
<evidence type="ECO:0000256" key="1">
    <source>
        <dbReference type="ARBA" id="ARBA00001957"/>
    </source>
</evidence>
<feature type="non-terminal residue" evidence="5">
    <location>
        <position position="1143"/>
    </location>
</feature>
<dbReference type="Pfam" id="PF00550">
    <property type="entry name" value="PP-binding"/>
    <property type="match status" value="1"/>
</dbReference>
<dbReference type="EMBL" id="JBHVZQ010000103">
    <property type="protein sequence ID" value="MFF1279136.1"/>
    <property type="molecule type" value="Genomic_DNA"/>
</dbReference>
<dbReference type="InterPro" id="IPR001242">
    <property type="entry name" value="Condensation_dom"/>
</dbReference>
<proteinExistence type="predicted"/>
<dbReference type="InterPro" id="IPR020806">
    <property type="entry name" value="PKS_PP-bd"/>
</dbReference>
<dbReference type="InterPro" id="IPR000873">
    <property type="entry name" value="AMP-dep_synth/lig_dom"/>
</dbReference>
<dbReference type="InterPro" id="IPR036736">
    <property type="entry name" value="ACP-like_sf"/>
</dbReference>
<dbReference type="SUPFAM" id="SSF52777">
    <property type="entry name" value="CoA-dependent acyltransferases"/>
    <property type="match status" value="2"/>
</dbReference>
<dbReference type="InterPro" id="IPR009081">
    <property type="entry name" value="PP-bd_ACP"/>
</dbReference>
<evidence type="ECO:0000313" key="6">
    <source>
        <dbReference type="Proteomes" id="UP001601627"/>
    </source>
</evidence>
<comment type="caution">
    <text evidence="5">The sequence shown here is derived from an EMBL/GenBank/DDBJ whole genome shotgun (WGS) entry which is preliminary data.</text>
</comment>
<dbReference type="InterPro" id="IPR006162">
    <property type="entry name" value="Ppantetheine_attach_site"/>
</dbReference>
<evidence type="ECO:0000256" key="3">
    <source>
        <dbReference type="ARBA" id="ARBA00022553"/>
    </source>
</evidence>
<evidence type="ECO:0000313" key="5">
    <source>
        <dbReference type="EMBL" id="MFF1279136.1"/>
    </source>
</evidence>
<dbReference type="Proteomes" id="UP001601627">
    <property type="component" value="Unassembled WGS sequence"/>
</dbReference>
<dbReference type="Gene3D" id="1.10.1200.10">
    <property type="entry name" value="ACP-like"/>
    <property type="match status" value="1"/>
</dbReference>
<dbReference type="Pfam" id="PF00668">
    <property type="entry name" value="Condensation"/>
    <property type="match status" value="1"/>
</dbReference>
<dbReference type="SUPFAM" id="SSF47336">
    <property type="entry name" value="ACP-like"/>
    <property type="match status" value="1"/>
</dbReference>
<comment type="cofactor">
    <cofactor evidence="1">
        <name>pantetheine 4'-phosphate</name>
        <dbReference type="ChEBI" id="CHEBI:47942"/>
    </cofactor>
</comment>
<keyword evidence="6" id="KW-1185">Reference proteome</keyword>
<dbReference type="InterPro" id="IPR020845">
    <property type="entry name" value="AMP-binding_CS"/>
</dbReference>
<dbReference type="InterPro" id="IPR045851">
    <property type="entry name" value="AMP-bd_C_sf"/>
</dbReference>